<dbReference type="EMBL" id="RJJQ01000014">
    <property type="protein sequence ID" value="RNI20925.1"/>
    <property type="molecule type" value="Genomic_DNA"/>
</dbReference>
<evidence type="ECO:0000256" key="1">
    <source>
        <dbReference type="SAM" id="MobiDB-lite"/>
    </source>
</evidence>
<protein>
    <submittedName>
        <fullName evidence="2">PqqD family peptide modification chaperone</fullName>
    </submittedName>
</protein>
<sequence>MLNTTPMPMRSAVNLAHALCQSVADAAGIQVLFLKGPTAGAQGLRSADYVSGDVDVLCTREDLPAMEAGLRARGWHPRPVSTGAREFTTHSVTYLHDSWPCDIDIHTTFPGFFADPATVFDSLWQHREEHEFSGIMANTPDRVAQFLVLLLHGLRAPSLARNQREINDAHTLYVDNLAPHERRALRALVESTDCPEPTAEFFAGVGEPVDLPPTPSEGYIMWRLLTSPSRTENWMLWISRTHGLGVIRVLFRAVVPTRADILTDHPESARNTRALLTAYWRRLVRAARLTPHAVRSVLRAKRELRHTVSPRTRTTSSAPIPAAHPIPNATFEPHAVAPAQHLPQSSVAETPRNAIEWAESEQTLFVLPLAAPAQSPLALRDSAAALWFLMEECGSAATDLAAAASAHWDLDTETVRPEVDRFLTELTQLGALPDPTGAHTESRPAGHDRPV</sequence>
<gene>
    <name evidence="2" type="ORF">EFY87_13600</name>
</gene>
<organism evidence="2 3">
    <name type="scientific">Flexivirga caeni</name>
    <dbReference type="NCBI Taxonomy" id="2294115"/>
    <lineage>
        <taxon>Bacteria</taxon>
        <taxon>Bacillati</taxon>
        <taxon>Actinomycetota</taxon>
        <taxon>Actinomycetes</taxon>
        <taxon>Micrococcales</taxon>
        <taxon>Dermacoccaceae</taxon>
        <taxon>Flexivirga</taxon>
    </lineage>
</organism>
<proteinExistence type="predicted"/>
<dbReference type="Pfam" id="PF05402">
    <property type="entry name" value="PqqD"/>
    <property type="match status" value="1"/>
</dbReference>
<evidence type="ECO:0000313" key="2">
    <source>
        <dbReference type="EMBL" id="RNI20925.1"/>
    </source>
</evidence>
<reference evidence="2 3" key="1">
    <citation type="submission" date="2018-11" db="EMBL/GenBank/DDBJ databases">
        <title>Draft genome of Simplicispira Flexivirga sp. BO-16.</title>
        <authorList>
            <person name="Im W.T."/>
        </authorList>
    </citation>
    <scope>NUCLEOTIDE SEQUENCE [LARGE SCALE GENOMIC DNA]</scope>
    <source>
        <strain evidence="2 3">BO-16</strain>
    </source>
</reference>
<feature type="region of interest" description="Disordered" evidence="1">
    <location>
        <begin position="428"/>
        <end position="451"/>
    </location>
</feature>
<accession>A0A3M9M6X0</accession>
<dbReference type="InterPro" id="IPR008792">
    <property type="entry name" value="PQQD"/>
</dbReference>
<dbReference type="AlphaFoldDB" id="A0A3M9M6X0"/>
<dbReference type="RefSeq" id="WP_123272020.1">
    <property type="nucleotide sequence ID" value="NZ_RJJQ01000014.1"/>
</dbReference>
<name>A0A3M9M6X0_9MICO</name>
<dbReference type="Proteomes" id="UP000271678">
    <property type="component" value="Unassembled WGS sequence"/>
</dbReference>
<feature type="compositionally biased region" description="Basic and acidic residues" evidence="1">
    <location>
        <begin position="440"/>
        <end position="451"/>
    </location>
</feature>
<keyword evidence="3" id="KW-1185">Reference proteome</keyword>
<dbReference type="Pfam" id="PF14907">
    <property type="entry name" value="NTP_transf_5"/>
    <property type="match status" value="1"/>
</dbReference>
<dbReference type="InterPro" id="IPR039498">
    <property type="entry name" value="NTP_transf_5"/>
</dbReference>
<dbReference type="OrthoDB" id="3782133at2"/>
<comment type="caution">
    <text evidence="2">The sequence shown here is derived from an EMBL/GenBank/DDBJ whole genome shotgun (WGS) entry which is preliminary data.</text>
</comment>
<evidence type="ECO:0000313" key="3">
    <source>
        <dbReference type="Proteomes" id="UP000271678"/>
    </source>
</evidence>